<comment type="similarity">
    <text evidence="6">Belongs to the peroxiredoxin family. Tpx subfamily.</text>
</comment>
<evidence type="ECO:0000313" key="8">
    <source>
        <dbReference type="EMBL" id="SEI40977.1"/>
    </source>
</evidence>
<dbReference type="STRING" id="402734.SAMN05660918_0406"/>
<dbReference type="InterPro" id="IPR018219">
    <property type="entry name" value="Tpx_CS"/>
</dbReference>
<comment type="catalytic activity">
    <reaction evidence="6">
        <text>a hydroperoxide + [thioredoxin]-dithiol = an alcohol + [thioredoxin]-disulfide + H2O</text>
        <dbReference type="Rhea" id="RHEA:62620"/>
        <dbReference type="Rhea" id="RHEA-COMP:10698"/>
        <dbReference type="Rhea" id="RHEA-COMP:10700"/>
        <dbReference type="ChEBI" id="CHEBI:15377"/>
        <dbReference type="ChEBI" id="CHEBI:29950"/>
        <dbReference type="ChEBI" id="CHEBI:30879"/>
        <dbReference type="ChEBI" id="CHEBI:35924"/>
        <dbReference type="ChEBI" id="CHEBI:50058"/>
        <dbReference type="EC" id="1.11.1.24"/>
    </reaction>
</comment>
<dbReference type="PANTHER" id="PTHR43110">
    <property type="entry name" value="THIOL PEROXIDASE"/>
    <property type="match status" value="1"/>
</dbReference>
<dbReference type="InterPro" id="IPR050455">
    <property type="entry name" value="Tpx_Peroxidase_subfamily"/>
</dbReference>
<dbReference type="InterPro" id="IPR013766">
    <property type="entry name" value="Thioredoxin_domain"/>
</dbReference>
<evidence type="ECO:0000313" key="9">
    <source>
        <dbReference type="Proteomes" id="UP000199702"/>
    </source>
</evidence>
<reference evidence="9" key="1">
    <citation type="submission" date="2016-10" db="EMBL/GenBank/DDBJ databases">
        <authorList>
            <person name="Varghese N."/>
            <person name="Submissions S."/>
        </authorList>
    </citation>
    <scope>NUCLEOTIDE SEQUENCE [LARGE SCALE GENOMIC DNA]</scope>
    <source>
        <strain evidence="9">DSM 17934</strain>
    </source>
</reference>
<keyword evidence="9" id="KW-1185">Reference proteome</keyword>
<dbReference type="InterPro" id="IPR036249">
    <property type="entry name" value="Thioredoxin-like_sf"/>
</dbReference>
<dbReference type="CDD" id="cd03014">
    <property type="entry name" value="PRX_Atyp2cys"/>
    <property type="match status" value="1"/>
</dbReference>
<dbReference type="HAMAP" id="MF_00269">
    <property type="entry name" value="Tpx"/>
    <property type="match status" value="1"/>
</dbReference>
<comment type="subunit">
    <text evidence="6">Homodimer.</text>
</comment>
<evidence type="ECO:0000259" key="7">
    <source>
        <dbReference type="PROSITE" id="PS51352"/>
    </source>
</evidence>
<dbReference type="GO" id="GO:0008379">
    <property type="term" value="F:thioredoxin peroxidase activity"/>
    <property type="evidence" value="ECO:0007669"/>
    <property type="project" value="UniProtKB-UniRule"/>
</dbReference>
<comment type="miscellaneous">
    <text evidence="6">The active site is a conserved redox-active cysteine residue, the peroxidatic cysteine (C(P)), which makes the nucleophilic attack on the peroxide substrate. The peroxide oxidizes the C(P)-SH to cysteine sulfenic acid (C(P)-SOH), which then reacts with another cysteine residue, the resolving cysteine (C(R)), to form a disulfide bridge. The disulfide is subsequently reduced by an appropriate electron donor to complete the catalytic cycle. In this atypical 2-Cys peroxiredoxin, C(R) is present in the same subunit to form an intramolecular disulfide. The disulfide is subsequently reduced by thioredoxin.</text>
</comment>
<dbReference type="Pfam" id="PF08534">
    <property type="entry name" value="Redoxin"/>
    <property type="match status" value="1"/>
</dbReference>
<evidence type="ECO:0000256" key="5">
    <source>
        <dbReference type="ARBA" id="ARBA00023284"/>
    </source>
</evidence>
<proteinExistence type="inferred from homology"/>
<feature type="active site" description="Cysteine sulfenic acid (-SOH) intermediate" evidence="6">
    <location>
        <position position="60"/>
    </location>
</feature>
<dbReference type="InterPro" id="IPR013740">
    <property type="entry name" value="Redoxin"/>
</dbReference>
<dbReference type="RefSeq" id="WP_091307037.1">
    <property type="nucleotide sequence ID" value="NZ_CBCSJU010000001.1"/>
</dbReference>
<keyword evidence="3 6" id="KW-0560">Oxidoreductase</keyword>
<evidence type="ECO:0000256" key="6">
    <source>
        <dbReference type="HAMAP-Rule" id="MF_00269"/>
    </source>
</evidence>
<evidence type="ECO:0000256" key="1">
    <source>
        <dbReference type="ARBA" id="ARBA00022559"/>
    </source>
</evidence>
<keyword evidence="1 6" id="KW-0575">Peroxidase</keyword>
<comment type="function">
    <text evidence="6">Thiol-specific peroxidase that catalyzes the reduction of hydrogen peroxide and organic hydroperoxides to water and alcohols, respectively. Plays a role in cell protection against oxidative stress by detoxifying peroxides.</text>
</comment>
<keyword evidence="2 6" id="KW-0049">Antioxidant</keyword>
<sequence length="165" mass="17687">MSTVTLGGNPVHTNATLPAVGSVAPQFQLVANDLSDVTLQDYKGQRVILNIFPSIDTATCATSVRTFNKMANDLENTKVLCISRDLPFAQKRFCGSEGLENVVNLSDFRDGSFGNDYGLTLTDSALKGLHARAIVVVDENGVVSHTELVSEIANEPNYEAALKAL</sequence>
<organism evidence="8 9">
    <name type="scientific">Flavobacterium terrigena</name>
    <dbReference type="NCBI Taxonomy" id="402734"/>
    <lineage>
        <taxon>Bacteria</taxon>
        <taxon>Pseudomonadati</taxon>
        <taxon>Bacteroidota</taxon>
        <taxon>Flavobacteriia</taxon>
        <taxon>Flavobacteriales</taxon>
        <taxon>Flavobacteriaceae</taxon>
        <taxon>Flavobacterium</taxon>
    </lineage>
</organism>
<dbReference type="InterPro" id="IPR002065">
    <property type="entry name" value="TPX"/>
</dbReference>
<dbReference type="Gene3D" id="3.40.30.10">
    <property type="entry name" value="Glutaredoxin"/>
    <property type="match status" value="1"/>
</dbReference>
<dbReference type="PANTHER" id="PTHR43110:SF1">
    <property type="entry name" value="THIOL PEROXIDASE"/>
    <property type="match status" value="1"/>
</dbReference>
<dbReference type="EMBL" id="FNYA01000001">
    <property type="protein sequence ID" value="SEI40977.1"/>
    <property type="molecule type" value="Genomic_DNA"/>
</dbReference>
<accession>A0A1H6QLG4</accession>
<dbReference type="AlphaFoldDB" id="A0A1H6QLG4"/>
<dbReference type="SUPFAM" id="SSF52833">
    <property type="entry name" value="Thioredoxin-like"/>
    <property type="match status" value="1"/>
</dbReference>
<evidence type="ECO:0000256" key="4">
    <source>
        <dbReference type="ARBA" id="ARBA00023157"/>
    </source>
</evidence>
<dbReference type="OrthoDB" id="9781543at2"/>
<name>A0A1H6QLG4_9FLAO</name>
<dbReference type="PROSITE" id="PS01265">
    <property type="entry name" value="TPX"/>
    <property type="match status" value="1"/>
</dbReference>
<feature type="domain" description="Thioredoxin" evidence="7">
    <location>
        <begin position="18"/>
        <end position="165"/>
    </location>
</feature>
<evidence type="ECO:0000256" key="2">
    <source>
        <dbReference type="ARBA" id="ARBA00022862"/>
    </source>
</evidence>
<dbReference type="Proteomes" id="UP000199702">
    <property type="component" value="Unassembled WGS sequence"/>
</dbReference>
<protein>
    <recommendedName>
        <fullName evidence="6">Thiol peroxidase</fullName>
        <shortName evidence="6">Tpx</shortName>
        <ecNumber evidence="6">1.11.1.24</ecNumber>
    </recommendedName>
    <alternativeName>
        <fullName evidence="6">Peroxiredoxin tpx</fullName>
        <shortName evidence="6">Prx</shortName>
    </alternativeName>
    <alternativeName>
        <fullName evidence="6">Thioredoxin peroxidase</fullName>
    </alternativeName>
    <alternativeName>
        <fullName evidence="6">Thioredoxin-dependent peroxiredoxin</fullName>
    </alternativeName>
</protein>
<dbReference type="NCBIfam" id="NF001808">
    <property type="entry name" value="PRK00522.1"/>
    <property type="match status" value="1"/>
</dbReference>
<dbReference type="EC" id="1.11.1.24" evidence="6"/>
<evidence type="ECO:0000256" key="3">
    <source>
        <dbReference type="ARBA" id="ARBA00023002"/>
    </source>
</evidence>
<gene>
    <name evidence="6" type="primary">tpx</name>
    <name evidence="8" type="ORF">SAMN05660918_0406</name>
</gene>
<keyword evidence="4 6" id="KW-1015">Disulfide bond</keyword>
<keyword evidence="5 6" id="KW-0676">Redox-active center</keyword>
<feature type="disulfide bond" description="Redox-active" evidence="6">
    <location>
        <begin position="60"/>
        <end position="94"/>
    </location>
</feature>
<dbReference type="PROSITE" id="PS51352">
    <property type="entry name" value="THIOREDOXIN_2"/>
    <property type="match status" value="1"/>
</dbReference>